<sequence length="304" mass="34533">MHSYTKIYHPYFHALSSFPDPEGSEAVFLDMIKENPIMPPTERWCIQTQIARTYQQRAKYAEGLAVLDTIEAEVALNKVPESALKDEVRVRCHAERARIFRDLKEKAKALPLLETAWALIESTAGFPDDDLALDVLHLLAMLQNDPQDKIKWNARAFAKAATSEHPDATHWTAVLGDNLGWSYLETNHPEDALAHFEAALAARKKLGDTECIRLAKWMVARGMRAAKQHEDALKLLAELETEYTAIGEVDGYVCEEMAENLHELGQKDAAKPYFKKAWDALQNDTLMCEHHPEHRLERLHELGN</sequence>
<dbReference type="OrthoDB" id="64148at2759"/>
<dbReference type="EMBL" id="JNBR01002120">
    <property type="protein sequence ID" value="OQR83685.1"/>
    <property type="molecule type" value="Genomic_DNA"/>
</dbReference>
<name>A0A1V9YD87_ACHHY</name>
<gene>
    <name evidence="1" type="ORF">ACHHYP_14409</name>
</gene>
<reference evidence="1 2" key="1">
    <citation type="journal article" date="2014" name="Genome Biol. Evol.">
        <title>The secreted proteins of Achlya hypogyna and Thraustotheca clavata identify the ancestral oomycete secretome and reveal gene acquisitions by horizontal gene transfer.</title>
        <authorList>
            <person name="Misner I."/>
            <person name="Blouin N."/>
            <person name="Leonard G."/>
            <person name="Richards T.A."/>
            <person name="Lane C.E."/>
        </authorList>
    </citation>
    <scope>NUCLEOTIDE SEQUENCE [LARGE SCALE GENOMIC DNA]</scope>
    <source>
        <strain evidence="1 2">ATCC 48635</strain>
    </source>
</reference>
<proteinExistence type="predicted"/>
<organism evidence="1 2">
    <name type="scientific">Achlya hypogyna</name>
    <name type="common">Oomycete</name>
    <name type="synonym">Protoachlya hypogyna</name>
    <dbReference type="NCBI Taxonomy" id="1202772"/>
    <lineage>
        <taxon>Eukaryota</taxon>
        <taxon>Sar</taxon>
        <taxon>Stramenopiles</taxon>
        <taxon>Oomycota</taxon>
        <taxon>Saprolegniomycetes</taxon>
        <taxon>Saprolegniales</taxon>
        <taxon>Achlyaceae</taxon>
        <taxon>Achlya</taxon>
    </lineage>
</organism>
<comment type="caution">
    <text evidence="1">The sequence shown here is derived from an EMBL/GenBank/DDBJ whole genome shotgun (WGS) entry which is preliminary data.</text>
</comment>
<accession>A0A1V9YD87</accession>
<evidence type="ECO:0000313" key="1">
    <source>
        <dbReference type="EMBL" id="OQR83685.1"/>
    </source>
</evidence>
<dbReference type="Pfam" id="PF13374">
    <property type="entry name" value="TPR_10"/>
    <property type="match status" value="1"/>
</dbReference>
<dbReference type="Pfam" id="PF13181">
    <property type="entry name" value="TPR_8"/>
    <property type="match status" value="1"/>
</dbReference>
<dbReference type="InterPro" id="IPR019734">
    <property type="entry name" value="TPR_rpt"/>
</dbReference>
<evidence type="ECO:0000313" key="2">
    <source>
        <dbReference type="Proteomes" id="UP000243579"/>
    </source>
</evidence>
<keyword evidence="2" id="KW-1185">Reference proteome</keyword>
<dbReference type="InterPro" id="IPR011990">
    <property type="entry name" value="TPR-like_helical_dom_sf"/>
</dbReference>
<dbReference type="Gene3D" id="1.25.40.10">
    <property type="entry name" value="Tetratricopeptide repeat domain"/>
    <property type="match status" value="1"/>
</dbReference>
<dbReference type="AlphaFoldDB" id="A0A1V9YD87"/>
<evidence type="ECO:0008006" key="3">
    <source>
        <dbReference type="Google" id="ProtNLM"/>
    </source>
</evidence>
<dbReference type="Proteomes" id="UP000243579">
    <property type="component" value="Unassembled WGS sequence"/>
</dbReference>
<dbReference type="SUPFAM" id="SSF48452">
    <property type="entry name" value="TPR-like"/>
    <property type="match status" value="1"/>
</dbReference>
<protein>
    <recommendedName>
        <fullName evidence="3">Tetratricopeptide repeat protein</fullName>
    </recommendedName>
</protein>